<feature type="region of interest" description="Disordered" evidence="2">
    <location>
        <begin position="608"/>
        <end position="628"/>
    </location>
</feature>
<feature type="compositionally biased region" description="Basic residues" evidence="2">
    <location>
        <begin position="889"/>
        <end position="900"/>
    </location>
</feature>
<dbReference type="PANTHER" id="PTHR28298:SF1">
    <property type="entry name" value="EISOSOME PROTEIN 1"/>
    <property type="match status" value="1"/>
</dbReference>
<feature type="region of interest" description="Disordered" evidence="2">
    <location>
        <begin position="1067"/>
        <end position="1089"/>
    </location>
</feature>
<feature type="compositionally biased region" description="Polar residues" evidence="2">
    <location>
        <begin position="220"/>
        <end position="229"/>
    </location>
</feature>
<name>A0A167X4G7_9HYPO</name>
<evidence type="ECO:0000256" key="2">
    <source>
        <dbReference type="SAM" id="MobiDB-lite"/>
    </source>
</evidence>
<feature type="region of interest" description="Disordered" evidence="2">
    <location>
        <begin position="1"/>
        <end position="114"/>
    </location>
</feature>
<feature type="region of interest" description="Disordered" evidence="2">
    <location>
        <begin position="1000"/>
        <end position="1028"/>
    </location>
</feature>
<feature type="compositionally biased region" description="Gly residues" evidence="2">
    <location>
        <begin position="1135"/>
        <end position="1146"/>
    </location>
</feature>
<evidence type="ECO:0000313" key="3">
    <source>
        <dbReference type="EMBL" id="OAA64517.1"/>
    </source>
</evidence>
<keyword evidence="1" id="KW-0175">Coiled coil</keyword>
<feature type="region of interest" description="Disordered" evidence="2">
    <location>
        <begin position="744"/>
        <end position="795"/>
    </location>
</feature>
<comment type="caution">
    <text evidence="3">The sequence shown here is derived from an EMBL/GenBank/DDBJ whole genome shotgun (WGS) entry which is preliminary data.</text>
</comment>
<dbReference type="GO" id="GO:0070941">
    <property type="term" value="P:eisosome assembly"/>
    <property type="evidence" value="ECO:0007669"/>
    <property type="project" value="TreeGrafter"/>
</dbReference>
<feature type="compositionally biased region" description="Polar residues" evidence="2">
    <location>
        <begin position="608"/>
        <end position="622"/>
    </location>
</feature>
<feature type="compositionally biased region" description="Low complexity" evidence="2">
    <location>
        <begin position="871"/>
        <end position="888"/>
    </location>
</feature>
<dbReference type="OrthoDB" id="4070583at2759"/>
<dbReference type="PANTHER" id="PTHR28298">
    <property type="entry name" value="EISOSOME PROTEIN 1"/>
    <property type="match status" value="1"/>
</dbReference>
<dbReference type="Proteomes" id="UP000076874">
    <property type="component" value="Unassembled WGS sequence"/>
</dbReference>
<evidence type="ECO:0000313" key="4">
    <source>
        <dbReference type="Proteomes" id="UP000076874"/>
    </source>
</evidence>
<accession>A0A167X4G7</accession>
<feature type="region of interest" description="Disordered" evidence="2">
    <location>
        <begin position="216"/>
        <end position="323"/>
    </location>
</feature>
<feature type="compositionally biased region" description="Low complexity" evidence="2">
    <location>
        <begin position="901"/>
        <end position="914"/>
    </location>
</feature>
<feature type="region of interest" description="Disordered" evidence="2">
    <location>
        <begin position="148"/>
        <end position="202"/>
    </location>
</feature>
<dbReference type="AlphaFoldDB" id="A0A167X4G7"/>
<evidence type="ECO:0000256" key="1">
    <source>
        <dbReference type="SAM" id="Coils"/>
    </source>
</evidence>
<feature type="region of interest" description="Disordered" evidence="2">
    <location>
        <begin position="1170"/>
        <end position="1204"/>
    </location>
</feature>
<feature type="coiled-coil region" evidence="1">
    <location>
        <begin position="647"/>
        <end position="709"/>
    </location>
</feature>
<feature type="region of interest" description="Disordered" evidence="2">
    <location>
        <begin position="823"/>
        <end position="931"/>
    </location>
</feature>
<gene>
    <name evidence="3" type="ORF">SPI_03164</name>
</gene>
<protein>
    <recommendedName>
        <fullName evidence="5">Eisosome protein 1</fullName>
    </recommendedName>
</protein>
<sequence>MPLTGPAVQRQPAPHGGGSSYSSMQQQADSHPNLFSRLVYADPRNLPSYPSVGLKDDGSHAAANSAAATSLRTAENQRQQQQQQQQQSPSQRSTEKTTATAAQPPPPPSQPATWNTATTTAALAATANATARSPSPVNETRAPINADSLKAASAAASAALQPSASSAQATTQHRPVIVEHPPPPSPQSFSPRPEFGSTAGSSMAAATYALGSVAGRHQRNASSNETPTMSSAAAADRASSWGNSAASRAFKDAQAAEAGNAPATASAEQPTNESATLHNSPSLRAAKGAMQAAPGPTSSSDPTMRRRTRAASNPAVYRHQKSYSSHYPEAVAARTTMTTTTTTTTTVTAAGTTAPSANALSAATLAHRGPGTALSAGDRRSYVSDAGAVPYTMMNRQMYTSQPPVAPEVDEQKRNDTLHASAIAMAKRMYNPKAQAGAAVGPGVIGADAGLGSGVQTTNLQALAYNLAQERLAKLQDEHQRNRDSYREHYVDPNLGPSSPEAAESSRRFSIRDRLWRHRSSSDSEVARDRRLSMDTIHSQMLPPAERVSAADQQKQRQDRQNVLFAAQRNVRAQLDDIDRRIYAQTGKVHPSVLSSWENKAFAAAQARSNTRQGLHPQSSQIDLGGGRLMSRSEVDRIAARRVQPFLDDINEKAERQQNAAKQTENDRKEEAKLLEIRGREMDELYQKLKREEKEKKKFGKKHKGATNEARQPLEGGYNEAMPAADMSTATGTSAVMYTPGIQQQPTASGLPSAQPAVLAGPERPVAPPQTNVAEPGASTGGVGNRSGPAKLFVETSPEQYYRTAYQDVPVESAGVAGTAGIGANEAASKGPGFPSGTGPGFSPTADTSTNAGLPARTPAEGPITPSSPQSPLSDNESSSASPSSRVKSWLRSRFLRPRARSAASATSAAPDSAGQGFAAEPGNTGKTFIGGHALANAEGAGAGAGDGAGPVYRPAMGAGGLTVPVASAAVAGSSAATAGGSNVSLGNRSSSMRDVALAKDKTGRDSPALGTGTMDASTAGDSGVTGAAMPTGAPVDADTTRTTMPAEAVAPTGAVSVVPSERQIVTEQPATGGVGANDGTGTATEPRTSETVGPLQAAEVAGAAGAAAAVGVVSALAVKNASASKQDQDANVGGTSGTGSTGGTGFGSGSGLLNASIFTNVTDVVHQDQKNETAEASGPVNDKGSFDNDGTETTIKSDDKGNTYVVVPPTATVLMTKVASGTNGADATTFTPPQAIRDPAQKKSSSPVRDSRFLENLEDF</sequence>
<dbReference type="EMBL" id="AZHD01000004">
    <property type="protein sequence ID" value="OAA64517.1"/>
    <property type="molecule type" value="Genomic_DNA"/>
</dbReference>
<feature type="compositionally biased region" description="Low complexity" evidence="2">
    <location>
        <begin position="61"/>
        <end position="102"/>
    </location>
</feature>
<evidence type="ECO:0008006" key="5">
    <source>
        <dbReference type="Google" id="ProtNLM"/>
    </source>
</evidence>
<proteinExistence type="predicted"/>
<feature type="region of interest" description="Disordered" evidence="2">
    <location>
        <begin position="537"/>
        <end position="559"/>
    </location>
</feature>
<feature type="compositionally biased region" description="Polar residues" evidence="2">
    <location>
        <begin position="266"/>
        <end position="282"/>
    </location>
</feature>
<dbReference type="InterPro" id="IPR024527">
    <property type="entry name" value="Eisosome1"/>
</dbReference>
<feature type="compositionally biased region" description="Polar residues" evidence="2">
    <location>
        <begin position="1221"/>
        <end position="1233"/>
    </location>
</feature>
<feature type="compositionally biased region" description="Basic and acidic residues" evidence="2">
    <location>
        <begin position="1250"/>
        <end position="1261"/>
    </location>
</feature>
<reference evidence="3 4" key="1">
    <citation type="journal article" date="2016" name="Genome Biol. Evol.">
        <title>Divergent and convergent evolution of fungal pathogenicity.</title>
        <authorList>
            <person name="Shang Y."/>
            <person name="Xiao G."/>
            <person name="Zheng P."/>
            <person name="Cen K."/>
            <person name="Zhan S."/>
            <person name="Wang C."/>
        </authorList>
    </citation>
    <scope>NUCLEOTIDE SEQUENCE [LARGE SCALE GENOMIC DNA]</scope>
    <source>
        <strain evidence="3 4">RCEF 264</strain>
    </source>
</reference>
<feature type="region of interest" description="Disordered" evidence="2">
    <location>
        <begin position="1221"/>
        <end position="1261"/>
    </location>
</feature>
<feature type="region of interest" description="Disordered" evidence="2">
    <location>
        <begin position="477"/>
        <end position="508"/>
    </location>
</feature>
<organism evidence="3 4">
    <name type="scientific">Niveomyces insectorum RCEF 264</name>
    <dbReference type="NCBI Taxonomy" id="1081102"/>
    <lineage>
        <taxon>Eukaryota</taxon>
        <taxon>Fungi</taxon>
        <taxon>Dikarya</taxon>
        <taxon>Ascomycota</taxon>
        <taxon>Pezizomycotina</taxon>
        <taxon>Sordariomycetes</taxon>
        <taxon>Hypocreomycetidae</taxon>
        <taxon>Hypocreales</taxon>
        <taxon>Cordycipitaceae</taxon>
        <taxon>Niveomyces</taxon>
    </lineage>
</organism>
<feature type="compositionally biased region" description="Low complexity" evidence="2">
    <location>
        <begin position="187"/>
        <end position="202"/>
    </location>
</feature>
<dbReference type="Pfam" id="PF12757">
    <property type="entry name" value="Eisosome1"/>
    <property type="match status" value="1"/>
</dbReference>
<feature type="compositionally biased region" description="Low complexity" evidence="2">
    <location>
        <begin position="148"/>
        <end position="169"/>
    </location>
</feature>
<keyword evidence="4" id="KW-1185">Reference proteome</keyword>
<dbReference type="STRING" id="1081102.A0A167X4G7"/>
<feature type="compositionally biased region" description="Low complexity" evidence="2">
    <location>
        <begin position="230"/>
        <end position="240"/>
    </location>
</feature>
<feature type="compositionally biased region" description="Polar residues" evidence="2">
    <location>
        <begin position="1080"/>
        <end position="1089"/>
    </location>
</feature>
<feature type="compositionally biased region" description="Basic and acidic residues" evidence="2">
    <location>
        <begin position="477"/>
        <end position="491"/>
    </location>
</feature>
<feature type="region of interest" description="Disordered" evidence="2">
    <location>
        <begin position="1123"/>
        <end position="1146"/>
    </location>
</feature>